<dbReference type="STRING" id="1048834.TC41_2866"/>
<dbReference type="Proteomes" id="UP000000292">
    <property type="component" value="Chromosome"/>
</dbReference>
<evidence type="ECO:0000313" key="9">
    <source>
        <dbReference type="Proteomes" id="UP000000292"/>
    </source>
</evidence>
<dbReference type="InterPro" id="IPR001789">
    <property type="entry name" value="Sig_transdc_resp-reg_receiver"/>
</dbReference>
<dbReference type="HOGENOM" id="CLU_000445_90_10_9"/>
<dbReference type="GO" id="GO:0006355">
    <property type="term" value="P:regulation of DNA-templated transcription"/>
    <property type="evidence" value="ECO:0007669"/>
    <property type="project" value="InterPro"/>
</dbReference>
<dbReference type="AlphaFoldDB" id="F8IK51"/>
<dbReference type="SMART" id="SM00448">
    <property type="entry name" value="REC"/>
    <property type="match status" value="1"/>
</dbReference>
<accession>F8IK51</accession>
<keyword evidence="2" id="KW-0805">Transcription regulation</keyword>
<evidence type="ECO:0000313" key="8">
    <source>
        <dbReference type="EMBL" id="AEJ44757.1"/>
    </source>
</evidence>
<dbReference type="Pfam" id="PF00072">
    <property type="entry name" value="Response_reg"/>
    <property type="match status" value="1"/>
</dbReference>
<dbReference type="InterPro" id="IPR058245">
    <property type="entry name" value="NreC/VraR/RcsB-like_REC"/>
</dbReference>
<organism evidence="8 9">
    <name type="scientific">Alicyclobacillus acidocaldarius (strain Tc-4-1)</name>
    <name type="common">Bacillus acidocaldarius</name>
    <dbReference type="NCBI Taxonomy" id="1048834"/>
    <lineage>
        <taxon>Bacteria</taxon>
        <taxon>Bacillati</taxon>
        <taxon>Bacillota</taxon>
        <taxon>Bacilli</taxon>
        <taxon>Bacillales</taxon>
        <taxon>Alicyclobacillaceae</taxon>
        <taxon>Alicyclobacillus</taxon>
    </lineage>
</organism>
<dbReference type="PANTHER" id="PTHR43214">
    <property type="entry name" value="TWO-COMPONENT RESPONSE REGULATOR"/>
    <property type="match status" value="1"/>
</dbReference>
<evidence type="ECO:0000256" key="2">
    <source>
        <dbReference type="ARBA" id="ARBA00023015"/>
    </source>
</evidence>
<evidence type="ECO:0000256" key="4">
    <source>
        <dbReference type="ARBA" id="ARBA00023163"/>
    </source>
</evidence>
<evidence type="ECO:0000259" key="6">
    <source>
        <dbReference type="PROSITE" id="PS50043"/>
    </source>
</evidence>
<dbReference type="SMART" id="SM00421">
    <property type="entry name" value="HTH_LUXR"/>
    <property type="match status" value="1"/>
</dbReference>
<feature type="domain" description="HTH luxR-type" evidence="6">
    <location>
        <begin position="193"/>
        <end position="258"/>
    </location>
</feature>
<dbReference type="PROSITE" id="PS50110">
    <property type="entry name" value="RESPONSE_REGULATORY"/>
    <property type="match status" value="1"/>
</dbReference>
<dbReference type="SUPFAM" id="SSF46894">
    <property type="entry name" value="C-terminal effector domain of the bipartite response regulators"/>
    <property type="match status" value="1"/>
</dbReference>
<dbReference type="SUPFAM" id="SSF52172">
    <property type="entry name" value="CheY-like"/>
    <property type="match status" value="1"/>
</dbReference>
<dbReference type="GO" id="GO:0003677">
    <property type="term" value="F:DNA binding"/>
    <property type="evidence" value="ECO:0007669"/>
    <property type="project" value="UniProtKB-KW"/>
</dbReference>
<dbReference type="KEGG" id="aad:TC41_2866"/>
<evidence type="ECO:0000259" key="7">
    <source>
        <dbReference type="PROSITE" id="PS50110"/>
    </source>
</evidence>
<dbReference type="PATRIC" id="fig|1048834.4.peg.2721"/>
<evidence type="ECO:0000256" key="3">
    <source>
        <dbReference type="ARBA" id="ARBA00023125"/>
    </source>
</evidence>
<dbReference type="Gene3D" id="3.40.50.2300">
    <property type="match status" value="1"/>
</dbReference>
<feature type="domain" description="Response regulatory" evidence="7">
    <location>
        <begin position="52"/>
        <end position="168"/>
    </location>
</feature>
<dbReference type="InterPro" id="IPR011006">
    <property type="entry name" value="CheY-like_superfamily"/>
</dbReference>
<keyword evidence="1 5" id="KW-0597">Phosphoprotein</keyword>
<evidence type="ECO:0000256" key="5">
    <source>
        <dbReference type="PROSITE-ProRule" id="PRU00169"/>
    </source>
</evidence>
<keyword evidence="4" id="KW-0804">Transcription</keyword>
<reference evidence="9" key="2">
    <citation type="submission" date="2011-06" db="EMBL/GenBank/DDBJ databases">
        <title>The complete genome sequence of Alicyclobacillus acidocaldarius sp. Tc-4-1.</title>
        <authorList>
            <person name="Chen Y."/>
            <person name="He Y."/>
            <person name="Dong Z."/>
            <person name="Hu S."/>
        </authorList>
    </citation>
    <scope>NUCLEOTIDE SEQUENCE [LARGE SCALE GENOMIC DNA]</scope>
    <source>
        <strain evidence="9">Tc-4-1</strain>
    </source>
</reference>
<dbReference type="CDD" id="cd17535">
    <property type="entry name" value="REC_NarL-like"/>
    <property type="match status" value="1"/>
</dbReference>
<dbReference type="EMBL" id="CP002902">
    <property type="protein sequence ID" value="AEJ44757.1"/>
    <property type="molecule type" value="Genomic_DNA"/>
</dbReference>
<dbReference type="Pfam" id="PF00196">
    <property type="entry name" value="GerE"/>
    <property type="match status" value="1"/>
</dbReference>
<dbReference type="PRINTS" id="PR00038">
    <property type="entry name" value="HTHLUXR"/>
</dbReference>
<dbReference type="InterPro" id="IPR039420">
    <property type="entry name" value="WalR-like"/>
</dbReference>
<dbReference type="eggNOG" id="COG2197">
    <property type="taxonomic scope" value="Bacteria"/>
</dbReference>
<feature type="modified residue" description="4-aspartylphosphate" evidence="5">
    <location>
        <position position="103"/>
    </location>
</feature>
<name>F8IK51_ALIAT</name>
<sequence>MMCAFRPYAGGHFFAVARAWAGIWYHRAEGEIGHSGLIASKGDGMTNELPIRVAIADDNAEYRLTLADLLAYEPDMEVVAVWANGHEVLRDVEHVRPDVLLLDITMPEVDGLCVLKAAPLLAWRPKIVVLTMHEQSPVVLEAVRAGVSGYIVKDAPMEDLLRAIREAHEGRAMVHPQVMRAVLGEIERYAKPNDGWKDLLTAREFDVLCQMAAGKSNEQIAESLHITLKTAKNHVSHILAKLHVSDRSQAVLHAYRERWILPDQL</sequence>
<evidence type="ECO:0000256" key="1">
    <source>
        <dbReference type="ARBA" id="ARBA00022553"/>
    </source>
</evidence>
<protein>
    <submittedName>
        <fullName evidence="8">Two component transcriptional regulator, LuxR family</fullName>
    </submittedName>
</protein>
<dbReference type="GO" id="GO:0000160">
    <property type="term" value="P:phosphorelay signal transduction system"/>
    <property type="evidence" value="ECO:0007669"/>
    <property type="project" value="InterPro"/>
</dbReference>
<dbReference type="InterPro" id="IPR016032">
    <property type="entry name" value="Sig_transdc_resp-reg_C-effctor"/>
</dbReference>
<keyword evidence="3" id="KW-0238">DNA-binding</keyword>
<proteinExistence type="predicted"/>
<reference evidence="8 9" key="1">
    <citation type="journal article" date="2011" name="J. Bacteriol.">
        <title>Complete Genome Sequence of Alicyclobacillus acidocaldarius Strain Tc-4-1.</title>
        <authorList>
            <person name="Chen Y."/>
            <person name="He Y."/>
            <person name="Zhang B."/>
            <person name="Yang J."/>
            <person name="Li W."/>
            <person name="Dong Z."/>
            <person name="Hu S."/>
        </authorList>
    </citation>
    <scope>NUCLEOTIDE SEQUENCE [LARGE SCALE GENOMIC DNA]</scope>
    <source>
        <strain evidence="8 9">Tc-4-1</strain>
    </source>
</reference>
<gene>
    <name evidence="8" type="ordered locus">TC41_2866</name>
</gene>
<dbReference type="InterPro" id="IPR000792">
    <property type="entry name" value="Tscrpt_reg_LuxR_C"/>
</dbReference>
<dbReference type="CDD" id="cd06170">
    <property type="entry name" value="LuxR_C_like"/>
    <property type="match status" value="1"/>
</dbReference>
<dbReference type="PROSITE" id="PS50043">
    <property type="entry name" value="HTH_LUXR_2"/>
    <property type="match status" value="1"/>
</dbReference>